<dbReference type="InterPro" id="IPR039426">
    <property type="entry name" value="TonB-dep_rcpt-like"/>
</dbReference>
<protein>
    <submittedName>
        <fullName evidence="15">TonB-dependent receptor plug</fullName>
    </submittedName>
</protein>
<evidence type="ECO:0000256" key="8">
    <source>
        <dbReference type="ARBA" id="ARBA00023170"/>
    </source>
</evidence>
<keyword evidence="7 10" id="KW-0472">Membrane</keyword>
<keyword evidence="4 10" id="KW-0812">Transmembrane</keyword>
<name>A0A1W6NZE1_9RHOB</name>
<keyword evidence="3 10" id="KW-1134">Transmembrane beta strand</keyword>
<evidence type="ECO:0000313" key="16">
    <source>
        <dbReference type="Proteomes" id="UP000242447"/>
    </source>
</evidence>
<evidence type="ECO:0000256" key="5">
    <source>
        <dbReference type="ARBA" id="ARBA00022729"/>
    </source>
</evidence>
<evidence type="ECO:0000256" key="12">
    <source>
        <dbReference type="SAM" id="SignalP"/>
    </source>
</evidence>
<dbReference type="PANTHER" id="PTHR30069">
    <property type="entry name" value="TONB-DEPENDENT OUTER MEMBRANE RECEPTOR"/>
    <property type="match status" value="1"/>
</dbReference>
<dbReference type="InterPro" id="IPR012910">
    <property type="entry name" value="Plug_dom"/>
</dbReference>
<evidence type="ECO:0000256" key="9">
    <source>
        <dbReference type="ARBA" id="ARBA00023237"/>
    </source>
</evidence>
<feature type="chain" id="PRO_5010888705" evidence="12">
    <location>
        <begin position="21"/>
        <end position="744"/>
    </location>
</feature>
<keyword evidence="16" id="KW-1185">Reference proteome</keyword>
<dbReference type="GO" id="GO:0044718">
    <property type="term" value="P:siderophore transmembrane transport"/>
    <property type="evidence" value="ECO:0007669"/>
    <property type="project" value="TreeGrafter"/>
</dbReference>
<keyword evidence="9 10" id="KW-0998">Cell outer membrane</keyword>
<feature type="domain" description="TonB-dependent receptor plug" evidence="14">
    <location>
        <begin position="53"/>
        <end position="161"/>
    </location>
</feature>
<evidence type="ECO:0000256" key="6">
    <source>
        <dbReference type="ARBA" id="ARBA00023077"/>
    </source>
</evidence>
<dbReference type="CDD" id="cd01347">
    <property type="entry name" value="ligand_gated_channel"/>
    <property type="match status" value="1"/>
</dbReference>
<gene>
    <name evidence="15" type="primary">chuA</name>
    <name evidence="15" type="ORF">BVG79_01280</name>
</gene>
<organism evidence="15 16">
    <name type="scientific">Ketogulonicigenium robustum</name>
    <dbReference type="NCBI Taxonomy" id="92947"/>
    <lineage>
        <taxon>Bacteria</taxon>
        <taxon>Pseudomonadati</taxon>
        <taxon>Pseudomonadota</taxon>
        <taxon>Alphaproteobacteria</taxon>
        <taxon>Rhodobacterales</taxon>
        <taxon>Roseobacteraceae</taxon>
        <taxon>Ketogulonicigenium</taxon>
    </lineage>
</organism>
<evidence type="ECO:0000256" key="11">
    <source>
        <dbReference type="RuleBase" id="RU003357"/>
    </source>
</evidence>
<dbReference type="GO" id="GO:0009279">
    <property type="term" value="C:cell outer membrane"/>
    <property type="evidence" value="ECO:0007669"/>
    <property type="project" value="UniProtKB-SubCell"/>
</dbReference>
<evidence type="ECO:0000259" key="14">
    <source>
        <dbReference type="Pfam" id="PF07715"/>
    </source>
</evidence>
<sequence>MRALLLASTAAASMPLAATAQQVATSETATSETASRVLQPITIMLDRIGRALTDVAGHVSVVDGAEIQEKNIQSLEDLVRTMPGVTASRQVSTADPFGGATGVRIRGVEGNRVQMQVDGSRVAERIMDGSRDYLDFNFTRQVDVVRGPASVLWGADALGGVVAMRTITPDDLIAPGATRGGEATIGYSEVTDSTDVSLAFAQRFSDTVSMLFARSRTVDHEMTLSNADPDGGIWGCSRPVAYGGISCGEFNPLDRTTDRTLIKLDWDLTPAQRLSFTYDRMDRLSEVDLRTTLGPSTTGYLIENPRTRDITRTHYGITHDATFGGAIDTLKTSLSWTPNGYKQEALAVTRNTAGDTVNTTDYLDYSEDFLELDIQATSRFVVGGSSHVLTYGFDGDRADTSYDRRRRVENVTQGTTVDSRPSGFNFTDGTTTRRDLYLQDQITLFDGQLEVTGGLRYATYRMDPSLNSAVVSHPDNPTEVRTAEELLKSLSATWHFDQTYSVWAHYGEGFKMPTFQQLYTSSTQGSFDLVPAPWLVPEEVKSIEIGVRGVYGRGFWSVNAFKADYDNFIESFWFIPGTNDISYRNITQVSTWGVEAEGAWEVTNALALTGSLAWMRGEQRASAGAAPTRFVVPPLTAVLGATYELPAYGLTLRADATFAGEVTPSSYANFTPPSYQLLDLGASWELAPGTVLNMAVNNVFDEKYYGIGAASYGLTTTAATANTVPLELQTGAGRNMTLAINYTF</sequence>
<keyword evidence="6 11" id="KW-0798">TonB box</keyword>
<dbReference type="InterPro" id="IPR000531">
    <property type="entry name" value="Beta-barrel_TonB"/>
</dbReference>
<dbReference type="GO" id="GO:0015344">
    <property type="term" value="F:siderophore uptake transmembrane transporter activity"/>
    <property type="evidence" value="ECO:0007669"/>
    <property type="project" value="TreeGrafter"/>
</dbReference>
<dbReference type="PROSITE" id="PS52016">
    <property type="entry name" value="TONB_DEPENDENT_REC_3"/>
    <property type="match status" value="1"/>
</dbReference>
<evidence type="ECO:0000259" key="13">
    <source>
        <dbReference type="Pfam" id="PF00593"/>
    </source>
</evidence>
<comment type="subcellular location">
    <subcellularLocation>
        <location evidence="1 10">Cell outer membrane</location>
        <topology evidence="1 10">Multi-pass membrane protein</topology>
    </subcellularLocation>
</comment>
<comment type="similarity">
    <text evidence="10 11">Belongs to the TonB-dependent receptor family.</text>
</comment>
<evidence type="ECO:0000256" key="10">
    <source>
        <dbReference type="PROSITE-ProRule" id="PRU01360"/>
    </source>
</evidence>
<accession>A0A1W6NZE1</accession>
<evidence type="ECO:0000256" key="4">
    <source>
        <dbReference type="ARBA" id="ARBA00022692"/>
    </source>
</evidence>
<keyword evidence="5 12" id="KW-0732">Signal</keyword>
<dbReference type="Proteomes" id="UP000242447">
    <property type="component" value="Chromosome"/>
</dbReference>
<dbReference type="InterPro" id="IPR037066">
    <property type="entry name" value="Plug_dom_sf"/>
</dbReference>
<dbReference type="Pfam" id="PF00593">
    <property type="entry name" value="TonB_dep_Rec_b-barrel"/>
    <property type="match status" value="1"/>
</dbReference>
<dbReference type="Pfam" id="PF07715">
    <property type="entry name" value="Plug"/>
    <property type="match status" value="1"/>
</dbReference>
<dbReference type="NCBIfam" id="TIGR01785">
    <property type="entry name" value="TonB-hemin"/>
    <property type="match status" value="1"/>
</dbReference>
<feature type="signal peptide" evidence="12">
    <location>
        <begin position="1"/>
        <end position="20"/>
    </location>
</feature>
<reference evidence="15 16" key="1">
    <citation type="submission" date="2017-02" db="EMBL/GenBank/DDBJ databases">
        <title>Ketogulonicigenium robustum SPU B003 Genome sequencing and assembly.</title>
        <authorList>
            <person name="Li Y."/>
            <person name="Liu L."/>
            <person name="Wang C."/>
            <person name="Zhang M."/>
            <person name="Zhang T."/>
            <person name="Zhang Y."/>
        </authorList>
    </citation>
    <scope>NUCLEOTIDE SEQUENCE [LARGE SCALE GENOMIC DNA]</scope>
    <source>
        <strain evidence="15 16">SPU_B003</strain>
    </source>
</reference>
<keyword evidence="8 15" id="KW-0675">Receptor</keyword>
<dbReference type="STRING" id="92947.BVG79_01280"/>
<evidence type="ECO:0000256" key="7">
    <source>
        <dbReference type="ARBA" id="ARBA00023136"/>
    </source>
</evidence>
<dbReference type="InterPro" id="IPR011276">
    <property type="entry name" value="TonB_haem/Hb_rcpt"/>
</dbReference>
<proteinExistence type="inferred from homology"/>
<evidence type="ECO:0000256" key="3">
    <source>
        <dbReference type="ARBA" id="ARBA00022452"/>
    </source>
</evidence>
<feature type="domain" description="TonB-dependent receptor-like beta-barrel" evidence="13">
    <location>
        <begin position="267"/>
        <end position="699"/>
    </location>
</feature>
<dbReference type="EMBL" id="CP019937">
    <property type="protein sequence ID" value="ARO14626.1"/>
    <property type="molecule type" value="Genomic_DNA"/>
</dbReference>
<dbReference type="Gene3D" id="2.40.170.20">
    <property type="entry name" value="TonB-dependent receptor, beta-barrel domain"/>
    <property type="match status" value="1"/>
</dbReference>
<dbReference type="Gene3D" id="2.170.130.10">
    <property type="entry name" value="TonB-dependent receptor, plug domain"/>
    <property type="match status" value="1"/>
</dbReference>
<evidence type="ECO:0000256" key="2">
    <source>
        <dbReference type="ARBA" id="ARBA00022448"/>
    </source>
</evidence>
<evidence type="ECO:0000313" key="15">
    <source>
        <dbReference type="EMBL" id="ARO14626.1"/>
    </source>
</evidence>
<dbReference type="KEGG" id="kro:BVG79_01280"/>
<evidence type="ECO:0000256" key="1">
    <source>
        <dbReference type="ARBA" id="ARBA00004571"/>
    </source>
</evidence>
<dbReference type="GO" id="GO:0015232">
    <property type="term" value="F:heme transmembrane transporter activity"/>
    <property type="evidence" value="ECO:0007669"/>
    <property type="project" value="InterPro"/>
</dbReference>
<dbReference type="AlphaFoldDB" id="A0A1W6NZE1"/>
<dbReference type="SUPFAM" id="SSF56935">
    <property type="entry name" value="Porins"/>
    <property type="match status" value="1"/>
</dbReference>
<dbReference type="PANTHER" id="PTHR30069:SF29">
    <property type="entry name" value="HEMOGLOBIN AND HEMOGLOBIN-HAPTOGLOBIN-BINDING PROTEIN 1-RELATED"/>
    <property type="match status" value="1"/>
</dbReference>
<keyword evidence="2 10" id="KW-0813">Transport</keyword>
<dbReference type="InterPro" id="IPR036942">
    <property type="entry name" value="Beta-barrel_TonB_sf"/>
</dbReference>